<dbReference type="InterPro" id="IPR051807">
    <property type="entry name" value="Sec-metab_biosynth-assoc"/>
</dbReference>
<dbReference type="Gene3D" id="3.30.70.1060">
    <property type="entry name" value="Dimeric alpha+beta barrel"/>
    <property type="match status" value="1"/>
</dbReference>
<dbReference type="RefSeq" id="WP_188577631.1">
    <property type="nucleotide sequence ID" value="NZ_BMDZ01000021.1"/>
</dbReference>
<evidence type="ECO:0000256" key="1">
    <source>
        <dbReference type="ARBA" id="ARBA00007689"/>
    </source>
</evidence>
<dbReference type="Proteomes" id="UP000603352">
    <property type="component" value="Unassembled WGS sequence"/>
</dbReference>
<evidence type="ECO:0000259" key="2">
    <source>
        <dbReference type="Pfam" id="PF03795"/>
    </source>
</evidence>
<protein>
    <recommendedName>
        <fullName evidence="2">YCII-related domain-containing protein</fullName>
    </recommendedName>
</protein>
<dbReference type="InterPro" id="IPR011008">
    <property type="entry name" value="Dimeric_a/b-barrel"/>
</dbReference>
<comment type="caution">
    <text evidence="3">The sequence shown here is derived from an EMBL/GenBank/DDBJ whole genome shotgun (WGS) entry which is preliminary data.</text>
</comment>
<dbReference type="PANTHER" id="PTHR33606:SF3">
    <property type="entry name" value="PROTEIN YCII"/>
    <property type="match status" value="1"/>
</dbReference>
<evidence type="ECO:0000313" key="3">
    <source>
        <dbReference type="EMBL" id="GGB39649.1"/>
    </source>
</evidence>
<dbReference type="Pfam" id="PF03795">
    <property type="entry name" value="YCII"/>
    <property type="match status" value="1"/>
</dbReference>
<sequence length="94" mass="10500">MLFAIICIDKPGHEAVRLETRPDHVAYLRQEDEQVMLAGPFLSDDGSAMTGSLIVYDAETLDEAREFAAGDPYAKAGLFDSVTIRPWRKTIDNR</sequence>
<name>A0ABQ1IGL9_9PROT</name>
<dbReference type="PANTHER" id="PTHR33606">
    <property type="entry name" value="PROTEIN YCII"/>
    <property type="match status" value="1"/>
</dbReference>
<evidence type="ECO:0000313" key="4">
    <source>
        <dbReference type="Proteomes" id="UP000603352"/>
    </source>
</evidence>
<organism evidence="3 4">
    <name type="scientific">Tistrella bauzanensis</name>
    <dbReference type="NCBI Taxonomy" id="657419"/>
    <lineage>
        <taxon>Bacteria</taxon>
        <taxon>Pseudomonadati</taxon>
        <taxon>Pseudomonadota</taxon>
        <taxon>Alphaproteobacteria</taxon>
        <taxon>Geminicoccales</taxon>
        <taxon>Geminicoccaceae</taxon>
        <taxon>Tistrella</taxon>
    </lineage>
</organism>
<gene>
    <name evidence="3" type="ORF">GCM10011505_21500</name>
</gene>
<proteinExistence type="inferred from homology"/>
<dbReference type="SUPFAM" id="SSF54909">
    <property type="entry name" value="Dimeric alpha+beta barrel"/>
    <property type="match status" value="1"/>
</dbReference>
<dbReference type="EMBL" id="BMDZ01000021">
    <property type="protein sequence ID" value="GGB39649.1"/>
    <property type="molecule type" value="Genomic_DNA"/>
</dbReference>
<reference evidence="4" key="1">
    <citation type="journal article" date="2019" name="Int. J. Syst. Evol. Microbiol.">
        <title>The Global Catalogue of Microorganisms (GCM) 10K type strain sequencing project: providing services to taxonomists for standard genome sequencing and annotation.</title>
        <authorList>
            <consortium name="The Broad Institute Genomics Platform"/>
            <consortium name="The Broad Institute Genome Sequencing Center for Infectious Disease"/>
            <person name="Wu L."/>
            <person name="Ma J."/>
        </authorList>
    </citation>
    <scope>NUCLEOTIDE SEQUENCE [LARGE SCALE GENOMIC DNA]</scope>
    <source>
        <strain evidence="4">CGMCC 1.10188</strain>
    </source>
</reference>
<accession>A0ABQ1IGL9</accession>
<keyword evidence="4" id="KW-1185">Reference proteome</keyword>
<feature type="domain" description="YCII-related" evidence="2">
    <location>
        <begin position="1"/>
        <end position="88"/>
    </location>
</feature>
<dbReference type="InterPro" id="IPR005545">
    <property type="entry name" value="YCII"/>
</dbReference>
<comment type="similarity">
    <text evidence="1">Belongs to the YciI family.</text>
</comment>